<name>K9DCJ5_SPHYA</name>
<keyword evidence="1 8" id="KW-0028">Amino-acid biosynthesis</keyword>
<dbReference type="UniPathway" id="UPA00050">
    <property type="reaction ID" value="UER00064"/>
</dbReference>
<dbReference type="RefSeq" id="WP_004207985.1">
    <property type="nucleotide sequence ID" value="NZ_JH992904.1"/>
</dbReference>
<keyword evidence="4 8" id="KW-0547">Nucleotide-binding</keyword>
<dbReference type="GO" id="GO:0009088">
    <property type="term" value="P:threonine biosynthetic process"/>
    <property type="evidence" value="ECO:0007669"/>
    <property type="project" value="UniProtKB-UniRule"/>
</dbReference>
<dbReference type="InterPro" id="IPR002575">
    <property type="entry name" value="Aminoglycoside_PTrfase"/>
</dbReference>
<protein>
    <recommendedName>
        <fullName evidence="8 9">Homoserine kinase</fullName>
        <shortName evidence="8">HK</shortName>
        <shortName evidence="8">HSK</shortName>
        <ecNumber evidence="8 9">2.7.1.39</ecNumber>
    </recommendedName>
</protein>
<dbReference type="NCBIfam" id="TIGR00938">
    <property type="entry name" value="thrB_alt"/>
    <property type="match status" value="1"/>
</dbReference>
<reference evidence="11 12" key="1">
    <citation type="submission" date="2012-09" db="EMBL/GenBank/DDBJ databases">
        <title>The Genome Sequence of Sphingobium yanoikuyae ATCC 51230.</title>
        <authorList>
            <consortium name="The Broad Institute Genome Sequencing Platform"/>
            <person name="Earl A."/>
            <person name="Ward D."/>
            <person name="Feldgarden M."/>
            <person name="Gevers D."/>
            <person name="Huys G."/>
            <person name="Walker B."/>
            <person name="Young S.K."/>
            <person name="Zeng Q."/>
            <person name="Gargeya S."/>
            <person name="Fitzgerald M."/>
            <person name="Haas B."/>
            <person name="Abouelleil A."/>
            <person name="Alvarado L."/>
            <person name="Arachchi H.M."/>
            <person name="Berlin A.M."/>
            <person name="Chapman S.B."/>
            <person name="Goldberg J."/>
            <person name="Griggs A."/>
            <person name="Gujja S."/>
            <person name="Hansen M."/>
            <person name="Howarth C."/>
            <person name="Imamovic A."/>
            <person name="Larimer J."/>
            <person name="McCowen C."/>
            <person name="Montmayeur A."/>
            <person name="Murphy C."/>
            <person name="Neiman D."/>
            <person name="Pearson M."/>
            <person name="Priest M."/>
            <person name="Roberts A."/>
            <person name="Saif S."/>
            <person name="Shea T."/>
            <person name="Sisk P."/>
            <person name="Sykes S."/>
            <person name="Wortman J."/>
            <person name="Nusbaum C."/>
            <person name="Birren B."/>
        </authorList>
    </citation>
    <scope>NUCLEOTIDE SEQUENCE [LARGE SCALE GENOMIC DNA]</scope>
    <source>
        <strain evidence="11 12">ATCC 51230</strain>
    </source>
</reference>
<comment type="caution">
    <text evidence="11">The sequence shown here is derived from an EMBL/GenBank/DDBJ whole genome shotgun (WGS) entry which is preliminary data.</text>
</comment>
<dbReference type="NCBIfam" id="NF003558">
    <property type="entry name" value="PRK05231.1"/>
    <property type="match status" value="1"/>
</dbReference>
<evidence type="ECO:0000256" key="6">
    <source>
        <dbReference type="ARBA" id="ARBA00022840"/>
    </source>
</evidence>
<dbReference type="InterPro" id="IPR011009">
    <property type="entry name" value="Kinase-like_dom_sf"/>
</dbReference>
<dbReference type="Gene3D" id="3.30.200.20">
    <property type="entry name" value="Phosphorylase Kinase, domain 1"/>
    <property type="match status" value="1"/>
</dbReference>
<dbReference type="GO" id="GO:0004413">
    <property type="term" value="F:homoserine kinase activity"/>
    <property type="evidence" value="ECO:0007669"/>
    <property type="project" value="UniProtKB-UniRule"/>
</dbReference>
<gene>
    <name evidence="8" type="primary">thrB</name>
    <name evidence="11" type="ORF">HMPREF9718_00951</name>
</gene>
<keyword evidence="2 8" id="KW-0808">Transferase</keyword>
<evidence type="ECO:0000256" key="8">
    <source>
        <dbReference type="HAMAP-Rule" id="MF_00301"/>
    </source>
</evidence>
<evidence type="ECO:0000256" key="2">
    <source>
        <dbReference type="ARBA" id="ARBA00022679"/>
    </source>
</evidence>
<comment type="catalytic activity">
    <reaction evidence="8">
        <text>L-homoserine + ATP = O-phospho-L-homoserine + ADP + H(+)</text>
        <dbReference type="Rhea" id="RHEA:13985"/>
        <dbReference type="ChEBI" id="CHEBI:15378"/>
        <dbReference type="ChEBI" id="CHEBI:30616"/>
        <dbReference type="ChEBI" id="CHEBI:57476"/>
        <dbReference type="ChEBI" id="CHEBI:57590"/>
        <dbReference type="ChEBI" id="CHEBI:456216"/>
        <dbReference type="EC" id="2.7.1.39"/>
    </reaction>
</comment>
<comment type="pathway">
    <text evidence="8">Amino-acid biosynthesis; L-threonine biosynthesis; L-threonine from L-aspartate: step 4/5.</text>
</comment>
<proteinExistence type="inferred from homology"/>
<dbReference type="GO" id="GO:0005524">
    <property type="term" value="F:ATP binding"/>
    <property type="evidence" value="ECO:0007669"/>
    <property type="project" value="UniProtKB-KW"/>
</dbReference>
<dbReference type="SUPFAM" id="SSF56112">
    <property type="entry name" value="Protein kinase-like (PK-like)"/>
    <property type="match status" value="1"/>
</dbReference>
<dbReference type="PANTHER" id="PTHR21064:SF6">
    <property type="entry name" value="AMINOGLYCOSIDE PHOSPHOTRANSFERASE DOMAIN-CONTAINING PROTEIN"/>
    <property type="match status" value="1"/>
</dbReference>
<evidence type="ECO:0000259" key="10">
    <source>
        <dbReference type="Pfam" id="PF01636"/>
    </source>
</evidence>
<dbReference type="Pfam" id="PF01636">
    <property type="entry name" value="APH"/>
    <property type="match status" value="1"/>
</dbReference>
<evidence type="ECO:0000313" key="11">
    <source>
        <dbReference type="EMBL" id="EKU76627.1"/>
    </source>
</evidence>
<dbReference type="HAMAP" id="MF_00301">
    <property type="entry name" value="Homoser_kinase_2"/>
    <property type="match status" value="1"/>
</dbReference>
<dbReference type="EC" id="2.7.1.39" evidence="8 9"/>
<dbReference type="Proteomes" id="UP000009887">
    <property type="component" value="Unassembled WGS sequence"/>
</dbReference>
<evidence type="ECO:0000313" key="12">
    <source>
        <dbReference type="Proteomes" id="UP000009887"/>
    </source>
</evidence>
<dbReference type="Gene3D" id="3.90.1200.10">
    <property type="match status" value="1"/>
</dbReference>
<evidence type="ECO:0000256" key="3">
    <source>
        <dbReference type="ARBA" id="ARBA00022697"/>
    </source>
</evidence>
<organism evidence="11 12">
    <name type="scientific">Sphingobium yanoikuyae ATCC 51230</name>
    <dbReference type="NCBI Taxonomy" id="883163"/>
    <lineage>
        <taxon>Bacteria</taxon>
        <taxon>Pseudomonadati</taxon>
        <taxon>Pseudomonadota</taxon>
        <taxon>Alphaproteobacteria</taxon>
        <taxon>Sphingomonadales</taxon>
        <taxon>Sphingomonadaceae</taxon>
        <taxon>Sphingobium</taxon>
    </lineage>
</organism>
<keyword evidence="6 8" id="KW-0067">ATP-binding</keyword>
<keyword evidence="5 8" id="KW-0418">Kinase</keyword>
<evidence type="ECO:0000256" key="4">
    <source>
        <dbReference type="ARBA" id="ARBA00022741"/>
    </source>
</evidence>
<keyword evidence="3 8" id="KW-0791">Threonine biosynthesis</keyword>
<evidence type="ECO:0000256" key="9">
    <source>
        <dbReference type="NCBIfam" id="TIGR00938"/>
    </source>
</evidence>
<dbReference type="AlphaFoldDB" id="K9DCJ5"/>
<evidence type="ECO:0000256" key="1">
    <source>
        <dbReference type="ARBA" id="ARBA00022605"/>
    </source>
</evidence>
<dbReference type="EMBL" id="AGZU01000006">
    <property type="protein sequence ID" value="EKU76627.1"/>
    <property type="molecule type" value="Genomic_DNA"/>
</dbReference>
<feature type="domain" description="Aminoglycoside phosphotransferase" evidence="10">
    <location>
        <begin position="27"/>
        <end position="265"/>
    </location>
</feature>
<dbReference type="CDD" id="cd05153">
    <property type="entry name" value="HomoserineK_II"/>
    <property type="match status" value="1"/>
</dbReference>
<dbReference type="HOGENOM" id="CLU_053300_1_0_5"/>
<evidence type="ECO:0000256" key="7">
    <source>
        <dbReference type="ARBA" id="ARBA00038240"/>
    </source>
</evidence>
<evidence type="ECO:0000256" key="5">
    <source>
        <dbReference type="ARBA" id="ARBA00022777"/>
    </source>
</evidence>
<sequence>MAVYTHVPAEEIDAFLTRYDAGRLVSAKGIAEGVENSNYLLETTGADGADRVGGHRYILTLYEKRVDEADLPFFMDLLDHLGARGCLVPRFIADTDGKRLQQLGGRPACLIEFLTGISVTEPTPAQARACGVALGELHKAAQGFAGERRNALDKDGWHALAAKCGDDFDQIAPGLGDRVAQELAFLDAHWPADLPRSVIHADLFPDNVLMLGDEVTGLIDFYFSCTDIRAYDLAVTHSAWCFSNDGATWYGDRAVAIGAGYTAAHGLTDAERAAFPILCRGAALRFLLTRAYDWINTPADALVTRKNPLAYLRRMDFYAKAEPAELLGA</sequence>
<comment type="similarity">
    <text evidence="7 8">Belongs to the pseudomonas-type ThrB family.</text>
</comment>
<dbReference type="InterPro" id="IPR005280">
    <property type="entry name" value="Homoserine_kinase_II"/>
</dbReference>
<accession>K9DCJ5</accession>
<keyword evidence="12" id="KW-1185">Reference proteome</keyword>
<dbReference type="InterPro" id="IPR050249">
    <property type="entry name" value="Pseudomonas-type_ThrB"/>
</dbReference>
<dbReference type="PANTHER" id="PTHR21064">
    <property type="entry name" value="AMINOGLYCOSIDE PHOSPHOTRANSFERASE DOMAIN-CONTAINING PROTEIN-RELATED"/>
    <property type="match status" value="1"/>
</dbReference>
<dbReference type="PATRIC" id="fig|883163.3.peg.969"/>